<protein>
    <recommendedName>
        <fullName evidence="5">Cell division septum initiation DivIVA, interacts with FtsZ, MinD</fullName>
    </recommendedName>
</protein>
<accession>A0A1M5D266</accession>
<keyword evidence="1" id="KW-0175">Coiled coil</keyword>
<name>A0A1M5D266_9ACTN</name>
<dbReference type="AlphaFoldDB" id="A0A1M5D266"/>
<sequence>MTDETLRRADHLLSELIETIETARALPMSSSCVLPREHLLDLLDELREVMPPEMDEARTVIARRDRMLQEAYEKAAAIRANGVAEADTVLADAAHRAEQITTEADRTAAEQVRSGRDEHARLVASTTVHQAAASAAAALREDAERYQQQLAADAKQYEAKVCADADRYAHRARTEAERYATKLTTDAEDYAERTLDELSAVLNRAAQTAEQGRLALAQRRAGAFAAGDAGAGAAAPNPAAREGEQGDDRGSGDASPTAIPA</sequence>
<feature type="compositionally biased region" description="Basic and acidic residues" evidence="2">
    <location>
        <begin position="241"/>
        <end position="251"/>
    </location>
</feature>
<feature type="coiled-coil region" evidence="1">
    <location>
        <begin position="129"/>
        <end position="160"/>
    </location>
</feature>
<evidence type="ECO:0000313" key="3">
    <source>
        <dbReference type="EMBL" id="SHF60927.1"/>
    </source>
</evidence>
<reference evidence="4" key="1">
    <citation type="submission" date="2016-11" db="EMBL/GenBank/DDBJ databases">
        <authorList>
            <person name="Varghese N."/>
            <person name="Submissions S."/>
        </authorList>
    </citation>
    <scope>NUCLEOTIDE SEQUENCE [LARGE SCALE GENOMIC DNA]</scope>
    <source>
        <strain evidence="4">DSM 45627</strain>
    </source>
</reference>
<gene>
    <name evidence="3" type="ORF">SAMN05443575_0427</name>
</gene>
<feature type="region of interest" description="Disordered" evidence="2">
    <location>
        <begin position="226"/>
        <end position="261"/>
    </location>
</feature>
<evidence type="ECO:0000256" key="2">
    <source>
        <dbReference type="SAM" id="MobiDB-lite"/>
    </source>
</evidence>
<dbReference type="RefSeq" id="WP_073385293.1">
    <property type="nucleotide sequence ID" value="NZ_FQVU01000001.1"/>
</dbReference>
<proteinExistence type="predicted"/>
<evidence type="ECO:0000256" key="1">
    <source>
        <dbReference type="SAM" id="Coils"/>
    </source>
</evidence>
<dbReference type="STRING" id="1206085.SAMN05443575_0427"/>
<evidence type="ECO:0008006" key="5">
    <source>
        <dbReference type="Google" id="ProtNLM"/>
    </source>
</evidence>
<dbReference type="Proteomes" id="UP000186132">
    <property type="component" value="Unassembled WGS sequence"/>
</dbReference>
<evidence type="ECO:0000313" key="4">
    <source>
        <dbReference type="Proteomes" id="UP000186132"/>
    </source>
</evidence>
<organism evidence="3 4">
    <name type="scientific">Jatrophihabitans endophyticus</name>
    <dbReference type="NCBI Taxonomy" id="1206085"/>
    <lineage>
        <taxon>Bacteria</taxon>
        <taxon>Bacillati</taxon>
        <taxon>Actinomycetota</taxon>
        <taxon>Actinomycetes</taxon>
        <taxon>Jatrophihabitantales</taxon>
        <taxon>Jatrophihabitantaceae</taxon>
        <taxon>Jatrophihabitans</taxon>
    </lineage>
</organism>
<dbReference type="EMBL" id="FQVU01000001">
    <property type="protein sequence ID" value="SHF60927.1"/>
    <property type="molecule type" value="Genomic_DNA"/>
</dbReference>
<keyword evidence="4" id="KW-1185">Reference proteome</keyword>
<feature type="compositionally biased region" description="Low complexity" evidence="2">
    <location>
        <begin position="226"/>
        <end position="240"/>
    </location>
</feature>
<dbReference type="OrthoDB" id="3291843at2"/>